<feature type="domain" description="VTC" evidence="1">
    <location>
        <begin position="3"/>
        <end position="219"/>
    </location>
</feature>
<sequence length="223" mass="25102">MDFRHEGKHEISPGDVLALRARLSAVMAIDPHARDGRYTVSSLYFDTPDGRALREKINGVSRREKFRLRYYNSDTSLVLLEKKMKIDGLCSKLQTAVPREEAMALVRGEYQAFSRDGPPLLQELYGKMATQGLRPRTVVRYTREPFIYTPGNVRVTLDYNIRAGTDCGEFLDPDGCTIPLPNNAAVLEVKWDSFLPSVIRDLVQIPGVHTGAFSKYAACRVYG</sequence>
<evidence type="ECO:0000313" key="5">
    <source>
        <dbReference type="Proteomes" id="UP000596035"/>
    </source>
</evidence>
<dbReference type="InterPro" id="IPR033469">
    <property type="entry name" value="CYTH-like_dom_sf"/>
</dbReference>
<dbReference type="Gene3D" id="3.20.100.30">
    <property type="entry name" value="VTC, catalytic tunnel domain"/>
    <property type="match status" value="1"/>
</dbReference>
<evidence type="ECO:0000313" key="2">
    <source>
        <dbReference type="EMBL" id="ASB40661.1"/>
    </source>
</evidence>
<reference evidence="2" key="1">
    <citation type="journal article" date="2017" name="Genome Announc.">
        <title>High-Quality Whole-Genome Sequences of the Oligo-Mouse-Microbiota Bacterial Community.</title>
        <authorList>
            <person name="Garzetti D."/>
            <person name="Brugiroux S."/>
            <person name="Bunk B."/>
            <person name="Pukall R."/>
            <person name="McCoy K.D."/>
            <person name="Macpherson A.J."/>
            <person name="Stecher B."/>
        </authorList>
    </citation>
    <scope>NUCLEOTIDE SEQUENCE</scope>
    <source>
        <strain evidence="2">KB18</strain>
    </source>
</reference>
<accession>A0A1Z2XQI3</accession>
<dbReference type="EMBL" id="CP021422">
    <property type="protein sequence ID" value="ASB40661.1"/>
    <property type="molecule type" value="Genomic_DNA"/>
</dbReference>
<organism evidence="3 5">
    <name type="scientific">Acutalibacter muris</name>
    <dbReference type="NCBI Taxonomy" id="1796620"/>
    <lineage>
        <taxon>Bacteria</taxon>
        <taxon>Bacillati</taxon>
        <taxon>Bacillota</taxon>
        <taxon>Clostridia</taxon>
        <taxon>Eubacteriales</taxon>
        <taxon>Acutalibacteraceae</taxon>
        <taxon>Acutalibacter</taxon>
    </lineage>
</organism>
<dbReference type="AlphaFoldDB" id="A0A1Z2XQI3"/>
<name>A0A1Z2XQI3_9FIRM</name>
<dbReference type="GO" id="GO:0006799">
    <property type="term" value="P:polyphosphate biosynthetic process"/>
    <property type="evidence" value="ECO:0007669"/>
    <property type="project" value="UniProtKB-ARBA"/>
</dbReference>
<dbReference type="EMBL" id="CP065321">
    <property type="protein sequence ID" value="QQR29937.1"/>
    <property type="molecule type" value="Genomic_DNA"/>
</dbReference>
<dbReference type="Proteomes" id="UP000196710">
    <property type="component" value="Chromosome"/>
</dbReference>
<dbReference type="RefSeq" id="WP_066533596.1">
    <property type="nucleotide sequence ID" value="NZ_CP021422.1"/>
</dbReference>
<dbReference type="SUPFAM" id="SSF55154">
    <property type="entry name" value="CYTH-like phosphatases"/>
    <property type="match status" value="1"/>
</dbReference>
<evidence type="ECO:0000313" key="3">
    <source>
        <dbReference type="EMBL" id="QQR29937.1"/>
    </source>
</evidence>
<dbReference type="InterPro" id="IPR042267">
    <property type="entry name" value="VTC_sf"/>
</dbReference>
<dbReference type="KEGG" id="amur:ADH66_08295"/>
<evidence type="ECO:0000313" key="4">
    <source>
        <dbReference type="Proteomes" id="UP000196710"/>
    </source>
</evidence>
<reference evidence="4" key="2">
    <citation type="submission" date="2017-05" db="EMBL/GenBank/DDBJ databases">
        <title>Improved OligoMM genomes.</title>
        <authorList>
            <person name="Garzetti D."/>
        </authorList>
    </citation>
    <scope>NUCLEOTIDE SEQUENCE [LARGE SCALE GENOMIC DNA]</scope>
    <source>
        <strain evidence="4">KB18</strain>
    </source>
</reference>
<proteinExistence type="predicted"/>
<keyword evidence="4" id="KW-1185">Reference proteome</keyword>
<protein>
    <submittedName>
        <fullName evidence="2">Molecular chaperone</fullName>
    </submittedName>
    <submittedName>
        <fullName evidence="3">Polyphosphate polymerase domain-containing protein</fullName>
    </submittedName>
</protein>
<dbReference type="CDD" id="cd07750">
    <property type="entry name" value="PolyPPase_VTC_like"/>
    <property type="match status" value="1"/>
</dbReference>
<dbReference type="Pfam" id="PF09359">
    <property type="entry name" value="VTC"/>
    <property type="match status" value="1"/>
</dbReference>
<dbReference type="Proteomes" id="UP000596035">
    <property type="component" value="Chromosome"/>
</dbReference>
<dbReference type="InterPro" id="IPR018966">
    <property type="entry name" value="VTC_domain"/>
</dbReference>
<reference evidence="3 5" key="3">
    <citation type="submission" date="2020-11" db="EMBL/GenBank/DDBJ databases">
        <title>Closed and high quality bacterial genomes of the OMM12 community.</title>
        <authorList>
            <person name="Marbouty M."/>
            <person name="Lamy-Besnier Q."/>
            <person name="Debarbieux L."/>
            <person name="Koszul R."/>
        </authorList>
    </citation>
    <scope>NUCLEOTIDE SEQUENCE [LARGE SCALE GENOMIC DNA]</scope>
    <source>
        <strain evidence="3 5">KB18</strain>
    </source>
</reference>
<gene>
    <name evidence="2" type="ORF">ADH66_08295</name>
    <name evidence="3" type="ORF">I5Q82_18330</name>
</gene>
<evidence type="ECO:0000259" key="1">
    <source>
        <dbReference type="Pfam" id="PF09359"/>
    </source>
</evidence>